<reference evidence="2 3" key="1">
    <citation type="journal article" date="2014" name="Virus Genes">
        <title>Complete genome sequence of Courdo11 virus, a member of the family Mimiviridae.</title>
        <authorList>
            <person name="Yoosuf N."/>
            <person name="Pagnier I."/>
            <person name="Fournous G."/>
            <person name="Robert C."/>
            <person name="La Scola B."/>
            <person name="Raoult D."/>
            <person name="Colson P."/>
        </authorList>
    </citation>
    <scope>NUCLEOTIDE SEQUENCE [LARGE SCALE GENOMIC DNA]</scope>
</reference>
<proteinExistence type="predicted"/>
<gene>
    <name evidence="2" type="ORF">CE11_00036</name>
</gene>
<evidence type="ECO:0000313" key="3">
    <source>
        <dbReference type="Proteomes" id="UP000241137"/>
    </source>
</evidence>
<accession>K7YFX8</accession>
<evidence type="ECO:0000313" key="2">
    <source>
        <dbReference type="EMBL" id="AFX92069.1"/>
    </source>
</evidence>
<organism evidence="2 3">
    <name type="scientific">Megavirus courdo11</name>
    <dbReference type="NCBI Taxonomy" id="1128140"/>
    <lineage>
        <taxon>Viruses</taxon>
        <taxon>Varidnaviria</taxon>
        <taxon>Bamfordvirae</taxon>
        <taxon>Nucleocytoviricota</taxon>
        <taxon>Megaviricetes</taxon>
        <taxon>Imitervirales</taxon>
        <taxon>Mimiviridae</taxon>
        <taxon>Megamimivirinae</taxon>
        <taxon>Megavirus</taxon>
        <taxon>Megavirus chilense</taxon>
    </lineage>
</organism>
<dbReference type="EMBL" id="JX975216">
    <property type="protein sequence ID" value="AFX92069.1"/>
    <property type="molecule type" value="Genomic_DNA"/>
</dbReference>
<protein>
    <submittedName>
        <fullName evidence="2">Uncharacterized protein</fullName>
    </submittedName>
</protein>
<keyword evidence="1" id="KW-1133">Transmembrane helix</keyword>
<sequence>MDSIFNIFKQLAGQFRTSNENQQQEVQQEVHQEVHQEVQQCTLVVPDTSSQSKRKIDDIAPQPSIKNTEDLRVFKSLSERPTKNQNTIHLMYVKEVQDLRFQENQMIGQKVKIINQVFTTIIGLQGIIIIIGAIDLLLEIDSIRETDLLF</sequence>
<evidence type="ECO:0000256" key="1">
    <source>
        <dbReference type="SAM" id="Phobius"/>
    </source>
</evidence>
<feature type="transmembrane region" description="Helical" evidence="1">
    <location>
        <begin position="113"/>
        <end position="134"/>
    </location>
</feature>
<name>K7YFX8_9VIRU</name>
<keyword evidence="1" id="KW-0472">Membrane</keyword>
<keyword evidence="1" id="KW-0812">Transmembrane</keyword>
<dbReference type="Proteomes" id="UP000241137">
    <property type="component" value="Segment"/>
</dbReference>